<dbReference type="Proteomes" id="UP001243420">
    <property type="component" value="Chromosome"/>
</dbReference>
<feature type="domain" description="PAC" evidence="16">
    <location>
        <begin position="94"/>
        <end position="145"/>
    </location>
</feature>
<dbReference type="InterPro" id="IPR013655">
    <property type="entry name" value="PAS_fold_3"/>
</dbReference>
<organism evidence="17 18">
    <name type="scientific">Jannaschia ovalis</name>
    <dbReference type="NCBI Taxonomy" id="3038773"/>
    <lineage>
        <taxon>Bacteria</taxon>
        <taxon>Pseudomonadati</taxon>
        <taxon>Pseudomonadota</taxon>
        <taxon>Alphaproteobacteria</taxon>
        <taxon>Rhodobacterales</taxon>
        <taxon>Roseobacteraceae</taxon>
        <taxon>Jannaschia</taxon>
    </lineage>
</organism>
<evidence type="ECO:0000256" key="15">
    <source>
        <dbReference type="ARBA" id="ARBA00023170"/>
    </source>
</evidence>
<evidence type="ECO:0000256" key="10">
    <source>
        <dbReference type="ARBA" id="ARBA00022741"/>
    </source>
</evidence>
<keyword evidence="15" id="KW-0675">Receptor</keyword>
<keyword evidence="11 17" id="KW-0418">Kinase</keyword>
<keyword evidence="6" id="KW-0285">Flavoprotein</keyword>
<dbReference type="SUPFAM" id="SSF55874">
    <property type="entry name" value="ATPase domain of HSP90 chaperone/DNA topoisomerase II/histidine kinase"/>
    <property type="match status" value="1"/>
</dbReference>
<dbReference type="EMBL" id="CP122537">
    <property type="protein sequence ID" value="WGH79359.1"/>
    <property type="molecule type" value="Genomic_DNA"/>
</dbReference>
<evidence type="ECO:0000256" key="4">
    <source>
        <dbReference type="ARBA" id="ARBA00022553"/>
    </source>
</evidence>
<dbReference type="SMART" id="SM00911">
    <property type="entry name" value="HWE_HK"/>
    <property type="match status" value="1"/>
</dbReference>
<dbReference type="InterPro" id="IPR000700">
    <property type="entry name" value="PAS-assoc_C"/>
</dbReference>
<keyword evidence="14" id="KW-0843">Virulence</keyword>
<evidence type="ECO:0000256" key="5">
    <source>
        <dbReference type="ARBA" id="ARBA00022606"/>
    </source>
</evidence>
<proteinExistence type="predicted"/>
<keyword evidence="12" id="KW-0067">ATP-binding</keyword>
<keyword evidence="9" id="KW-0677">Repeat</keyword>
<keyword evidence="4" id="KW-0597">Phosphoprotein</keyword>
<dbReference type="Gene3D" id="3.30.565.10">
    <property type="entry name" value="Histidine kinase-like ATPase, C-terminal domain"/>
    <property type="match status" value="1"/>
</dbReference>
<evidence type="ECO:0000256" key="7">
    <source>
        <dbReference type="ARBA" id="ARBA00022643"/>
    </source>
</evidence>
<evidence type="ECO:0000313" key="18">
    <source>
        <dbReference type="Proteomes" id="UP001243420"/>
    </source>
</evidence>
<dbReference type="InterPro" id="IPR001610">
    <property type="entry name" value="PAC"/>
</dbReference>
<sequence>MRIATPETGSLFSSGPVAETDWFALAPEAGGVGRYVLDLDSGIAEMDLVGRRMTGLSTLPMSFPVADFLERIVEEDRVVVAEAIERSRETGARYDVPYRFERPDGEMVWLSGHGRPVQGSDGRTMLVGVVYDITASRVAQERAELLAGEMGHRIKNIFSLVQGMFFMAARSSDTRDGLIEAYSGRLRALADVNTLTFSGEDRRVDLGDMVSMTLGPMVQGGQIRTDLTEDFALNATAAQTVVLALNELMTNAVKHGALSAEGGTVDLAIKVDPRDFVLSWHEHAPFAVTAPEKPSGFGMRVLRQMTKATFDGDPEFDWTPTGLRFQCTWSSEEMAWKKGGRYADRVVEQAVDAARPRDAG</sequence>
<dbReference type="PROSITE" id="PS50113">
    <property type="entry name" value="PAC"/>
    <property type="match status" value="1"/>
</dbReference>
<keyword evidence="5" id="KW-0716">Sensory transduction</keyword>
<dbReference type="InterPro" id="IPR036890">
    <property type="entry name" value="HATPase_C_sf"/>
</dbReference>
<comment type="catalytic activity">
    <reaction evidence="1">
        <text>ATP + protein L-histidine = ADP + protein N-phospho-L-histidine.</text>
        <dbReference type="EC" id="2.7.13.3"/>
    </reaction>
</comment>
<dbReference type="CDD" id="cd16936">
    <property type="entry name" value="HATPase_RsbW-like"/>
    <property type="match status" value="1"/>
</dbReference>
<keyword evidence="13" id="KW-0157">Chromophore</keyword>
<dbReference type="GO" id="GO:0016301">
    <property type="term" value="F:kinase activity"/>
    <property type="evidence" value="ECO:0007669"/>
    <property type="project" value="UniProtKB-KW"/>
</dbReference>
<dbReference type="PANTHER" id="PTHR41523:SF8">
    <property type="entry name" value="ETHYLENE RESPONSE SENSOR PROTEIN"/>
    <property type="match status" value="1"/>
</dbReference>
<evidence type="ECO:0000256" key="3">
    <source>
        <dbReference type="ARBA" id="ARBA00022543"/>
    </source>
</evidence>
<gene>
    <name evidence="17" type="ORF">P8627_03585</name>
</gene>
<keyword evidence="7" id="KW-0288">FMN</keyword>
<dbReference type="RefSeq" id="WP_279966211.1">
    <property type="nucleotide sequence ID" value="NZ_CP122537.1"/>
</dbReference>
<evidence type="ECO:0000256" key="6">
    <source>
        <dbReference type="ARBA" id="ARBA00022630"/>
    </source>
</evidence>
<evidence type="ECO:0000313" key="17">
    <source>
        <dbReference type="EMBL" id="WGH79359.1"/>
    </source>
</evidence>
<dbReference type="InterPro" id="IPR011102">
    <property type="entry name" value="Sig_transdc_His_kinase_HWE"/>
</dbReference>
<evidence type="ECO:0000256" key="11">
    <source>
        <dbReference type="ARBA" id="ARBA00022777"/>
    </source>
</evidence>
<evidence type="ECO:0000256" key="1">
    <source>
        <dbReference type="ARBA" id="ARBA00000085"/>
    </source>
</evidence>
<name>A0ABY8LDG0_9RHOB</name>
<dbReference type="SMART" id="SM00086">
    <property type="entry name" value="PAC"/>
    <property type="match status" value="1"/>
</dbReference>
<accession>A0ABY8LDG0</accession>
<dbReference type="Pfam" id="PF07536">
    <property type="entry name" value="HWE_HK"/>
    <property type="match status" value="1"/>
</dbReference>
<evidence type="ECO:0000256" key="13">
    <source>
        <dbReference type="ARBA" id="ARBA00022991"/>
    </source>
</evidence>
<protein>
    <recommendedName>
        <fullName evidence="2">histidine kinase</fullName>
        <ecNumber evidence="2">2.7.13.3</ecNumber>
    </recommendedName>
</protein>
<dbReference type="Pfam" id="PF13581">
    <property type="entry name" value="HATPase_c_2"/>
    <property type="match status" value="1"/>
</dbReference>
<dbReference type="CDD" id="cd00130">
    <property type="entry name" value="PAS"/>
    <property type="match status" value="1"/>
</dbReference>
<keyword evidence="3" id="KW-0600">Photoreceptor protein</keyword>
<dbReference type="InterPro" id="IPR000014">
    <property type="entry name" value="PAS"/>
</dbReference>
<dbReference type="EC" id="2.7.13.3" evidence="2"/>
<evidence type="ECO:0000256" key="12">
    <source>
        <dbReference type="ARBA" id="ARBA00022840"/>
    </source>
</evidence>
<keyword evidence="10" id="KW-0547">Nucleotide-binding</keyword>
<evidence type="ECO:0000256" key="2">
    <source>
        <dbReference type="ARBA" id="ARBA00012438"/>
    </source>
</evidence>
<dbReference type="SUPFAM" id="SSF55785">
    <property type="entry name" value="PYP-like sensor domain (PAS domain)"/>
    <property type="match status" value="1"/>
</dbReference>
<dbReference type="InterPro" id="IPR035965">
    <property type="entry name" value="PAS-like_dom_sf"/>
</dbReference>
<reference evidence="17 18" key="1">
    <citation type="submission" date="2023-04" db="EMBL/GenBank/DDBJ databases">
        <title>Jannaschia ovalis sp. nov., a marine bacterium isolated from sea tidal flat.</title>
        <authorList>
            <person name="Kwon D.Y."/>
            <person name="Kim J.-J."/>
        </authorList>
    </citation>
    <scope>NUCLEOTIDE SEQUENCE [LARGE SCALE GENOMIC DNA]</scope>
    <source>
        <strain evidence="17 18">GRR-S6-38</strain>
    </source>
</reference>
<dbReference type="InterPro" id="IPR003594">
    <property type="entry name" value="HATPase_dom"/>
</dbReference>
<keyword evidence="18" id="KW-1185">Reference proteome</keyword>
<keyword evidence="8" id="KW-0808">Transferase</keyword>
<dbReference type="NCBIfam" id="TIGR00229">
    <property type="entry name" value="sensory_box"/>
    <property type="match status" value="1"/>
</dbReference>
<dbReference type="Pfam" id="PF08447">
    <property type="entry name" value="PAS_3"/>
    <property type="match status" value="1"/>
</dbReference>
<dbReference type="PANTHER" id="PTHR41523">
    <property type="entry name" value="TWO-COMPONENT SYSTEM SENSOR PROTEIN"/>
    <property type="match status" value="1"/>
</dbReference>
<dbReference type="Gene3D" id="3.30.450.20">
    <property type="entry name" value="PAS domain"/>
    <property type="match status" value="1"/>
</dbReference>
<evidence type="ECO:0000256" key="14">
    <source>
        <dbReference type="ARBA" id="ARBA00023026"/>
    </source>
</evidence>
<evidence type="ECO:0000259" key="16">
    <source>
        <dbReference type="PROSITE" id="PS50113"/>
    </source>
</evidence>
<evidence type="ECO:0000256" key="8">
    <source>
        <dbReference type="ARBA" id="ARBA00022679"/>
    </source>
</evidence>
<evidence type="ECO:0000256" key="9">
    <source>
        <dbReference type="ARBA" id="ARBA00022737"/>
    </source>
</evidence>